<comment type="caution">
    <text evidence="1">The sequence shown here is derived from an EMBL/GenBank/DDBJ whole genome shotgun (WGS) entry which is preliminary data.</text>
</comment>
<gene>
    <name evidence="1" type="ORF">JCM6292_2531</name>
</gene>
<dbReference type="EMBL" id="BAIQ01000028">
    <property type="protein sequence ID" value="GAE16141.1"/>
    <property type="molecule type" value="Genomic_DNA"/>
</dbReference>
<dbReference type="AlphaFoldDB" id="W4P8M0"/>
<name>W4P8M0_9BACE</name>
<accession>W4P8M0</accession>
<protein>
    <submittedName>
        <fullName evidence="1">Uncharacterized protein</fullName>
    </submittedName>
</protein>
<evidence type="ECO:0000313" key="1">
    <source>
        <dbReference type="EMBL" id="GAE16141.1"/>
    </source>
</evidence>
<sequence length="64" mass="7455">MREQRLCFISEEPFSDFFAGSVCPSRYREKIRRKCLLAGCCEKSGAIKKAYKAILKKNCEQKIF</sequence>
<evidence type="ECO:0000313" key="2">
    <source>
        <dbReference type="Proteomes" id="UP000018861"/>
    </source>
</evidence>
<organism evidence="1 2">
    <name type="scientific">Bacteroides pyogenes JCM 6292</name>
    <dbReference type="NCBI Taxonomy" id="1235809"/>
    <lineage>
        <taxon>Bacteria</taxon>
        <taxon>Pseudomonadati</taxon>
        <taxon>Bacteroidota</taxon>
        <taxon>Bacteroidia</taxon>
        <taxon>Bacteroidales</taxon>
        <taxon>Bacteroidaceae</taxon>
        <taxon>Bacteroides</taxon>
    </lineage>
</organism>
<proteinExistence type="predicted"/>
<reference evidence="1 2" key="1">
    <citation type="journal article" date="2014" name="Genome Announc.">
        <title>Draft Genome Sequences of Three Strains of Bacteroides pyogenes Isolated from a Cat and Swine.</title>
        <authorList>
            <person name="Sakamoto M."/>
            <person name="Oshima K."/>
            <person name="Suda W."/>
            <person name="Kitamura K."/>
            <person name="Iida T."/>
            <person name="Hattori M."/>
            <person name="Ohkuma M."/>
        </authorList>
    </citation>
    <scope>NUCLEOTIDE SEQUENCE [LARGE SCALE GENOMIC DNA]</scope>
    <source>
        <strain evidence="1 2">JCM 6292</strain>
    </source>
</reference>
<dbReference type="Proteomes" id="UP000018861">
    <property type="component" value="Unassembled WGS sequence"/>
</dbReference>